<sequence length="557" mass="62372">MVVTSVGVIVGEESQSSSTLALDTPAMAFEHMLASLARLEARLDASERRAAVAQPPPRPDPDPPYVDWQRGEREFWAERDNRSTTAVAGTDPPDPDWQRGRKISGRQSAIVMSVTAVSSVPQLGFGGGPSSHGQQHAALLGASPWDRYGVNIEQSLGRQAKAWDNPAHRLDIRPGRHAAEWDRYGADNDRFRGRRATAWDNPAHRMDEPESPYEEWQRGRGDTGRHRPIISPATFVDSHQHLGIVGSYARNAIQQPCDRYGADVEGFSGRRFTAWDNPTHRENDAGIHTVDSDYSNPSKLKDTSDSKVIATLGPQISEVNVSSGFPKTGDNIQVVISSLGKPCCEGIVSRGPHTKCAVLNSCTDPDSLQLHKGERIDTIHGKKDEISPIVSPLKDDFHITGDDDMAKAITKVLEKNFEIDEDMHSQALLFKNLWLEAEAKLCSISYEARFERMRIQMEDIKLKAPKEDEDRNFFDLLNLTSLEMTKAEDFKLLKIQTCVLRVNIHCEGCEQQVKKILQRIEGFCSFSHYHFFLDCTNFSPKWANPVLMYVVVWQLVT</sequence>
<dbReference type="AlphaFoldDB" id="A0A8X8ZQE1"/>
<dbReference type="Proteomes" id="UP000298416">
    <property type="component" value="Unassembled WGS sequence"/>
</dbReference>
<dbReference type="Gene3D" id="3.30.70.100">
    <property type="match status" value="1"/>
</dbReference>
<dbReference type="EMBL" id="PNBA02000009">
    <property type="protein sequence ID" value="KAG6412976.1"/>
    <property type="molecule type" value="Genomic_DNA"/>
</dbReference>
<comment type="caution">
    <text evidence="2">The sequence shown here is derived from an EMBL/GenBank/DDBJ whole genome shotgun (WGS) entry which is preliminary data.</text>
</comment>
<feature type="compositionally biased region" description="Basic and acidic residues" evidence="1">
    <location>
        <begin position="69"/>
        <end position="82"/>
    </location>
</feature>
<evidence type="ECO:0000313" key="3">
    <source>
        <dbReference type="Proteomes" id="UP000298416"/>
    </source>
</evidence>
<accession>A0A8X8ZQE1</accession>
<feature type="region of interest" description="Disordered" evidence="1">
    <location>
        <begin position="202"/>
        <end position="223"/>
    </location>
</feature>
<proteinExistence type="predicted"/>
<evidence type="ECO:0000313" key="2">
    <source>
        <dbReference type="EMBL" id="KAG6412976.1"/>
    </source>
</evidence>
<dbReference type="PANTHER" id="PTHR34361:SF2">
    <property type="entry name" value="OS08G0157800 PROTEIN"/>
    <property type="match status" value="1"/>
</dbReference>
<evidence type="ECO:0008006" key="4">
    <source>
        <dbReference type="Google" id="ProtNLM"/>
    </source>
</evidence>
<evidence type="ECO:0000256" key="1">
    <source>
        <dbReference type="SAM" id="MobiDB-lite"/>
    </source>
</evidence>
<organism evidence="2">
    <name type="scientific">Salvia splendens</name>
    <name type="common">Scarlet sage</name>
    <dbReference type="NCBI Taxonomy" id="180675"/>
    <lineage>
        <taxon>Eukaryota</taxon>
        <taxon>Viridiplantae</taxon>
        <taxon>Streptophyta</taxon>
        <taxon>Embryophyta</taxon>
        <taxon>Tracheophyta</taxon>
        <taxon>Spermatophyta</taxon>
        <taxon>Magnoliopsida</taxon>
        <taxon>eudicotyledons</taxon>
        <taxon>Gunneridae</taxon>
        <taxon>Pentapetalae</taxon>
        <taxon>asterids</taxon>
        <taxon>lamiids</taxon>
        <taxon>Lamiales</taxon>
        <taxon>Lamiaceae</taxon>
        <taxon>Nepetoideae</taxon>
        <taxon>Mentheae</taxon>
        <taxon>Salviinae</taxon>
        <taxon>Salvia</taxon>
        <taxon>Salvia subgen. Calosphace</taxon>
        <taxon>core Calosphace</taxon>
    </lineage>
</organism>
<reference evidence="2" key="2">
    <citation type="submission" date="2020-08" db="EMBL/GenBank/DDBJ databases">
        <title>Plant Genome Project.</title>
        <authorList>
            <person name="Zhang R.-G."/>
        </authorList>
    </citation>
    <scope>NUCLEOTIDE SEQUENCE</scope>
    <source>
        <strain evidence="2">Huo1</strain>
        <tissue evidence="2">Leaf</tissue>
    </source>
</reference>
<feature type="compositionally biased region" description="Pro residues" evidence="1">
    <location>
        <begin position="54"/>
        <end position="64"/>
    </location>
</feature>
<name>A0A8X8ZQE1_SALSN</name>
<dbReference type="PANTHER" id="PTHR34361">
    <property type="entry name" value="OS08G0157800 PROTEIN"/>
    <property type="match status" value="1"/>
</dbReference>
<protein>
    <recommendedName>
        <fullName evidence="4">HMA domain-containing protein</fullName>
    </recommendedName>
</protein>
<keyword evidence="3" id="KW-1185">Reference proteome</keyword>
<gene>
    <name evidence="2" type="ORF">SASPL_125671</name>
</gene>
<reference evidence="2" key="1">
    <citation type="submission" date="2018-01" db="EMBL/GenBank/DDBJ databases">
        <authorList>
            <person name="Mao J.F."/>
        </authorList>
    </citation>
    <scope>NUCLEOTIDE SEQUENCE</scope>
    <source>
        <strain evidence="2">Huo1</strain>
        <tissue evidence="2">Leaf</tissue>
    </source>
</reference>
<feature type="region of interest" description="Disordered" evidence="1">
    <location>
        <begin position="47"/>
        <end position="101"/>
    </location>
</feature>